<evidence type="ECO:0000313" key="3">
    <source>
        <dbReference type="Proteomes" id="UP000269438"/>
    </source>
</evidence>
<keyword evidence="1" id="KW-0812">Transmembrane</keyword>
<feature type="transmembrane region" description="Helical" evidence="1">
    <location>
        <begin position="27"/>
        <end position="46"/>
    </location>
</feature>
<dbReference type="Proteomes" id="UP000269438">
    <property type="component" value="Unassembled WGS sequence"/>
</dbReference>
<reference evidence="2 3" key="1">
    <citation type="submission" date="2018-10" db="EMBL/GenBank/DDBJ databases">
        <authorList>
            <person name="Li J."/>
        </authorList>
    </citation>
    <scope>NUCLEOTIDE SEQUENCE [LARGE SCALE GENOMIC DNA]</scope>
    <source>
        <strain evidence="2 3">JCM 11654</strain>
    </source>
</reference>
<protein>
    <recommendedName>
        <fullName evidence="4">PH domain-containing protein</fullName>
    </recommendedName>
</protein>
<dbReference type="EMBL" id="RCUY01000002">
    <property type="protein sequence ID" value="RLP83656.1"/>
    <property type="molecule type" value="Genomic_DNA"/>
</dbReference>
<sequence length="281" mass="32806">MRYRRLELSALPPRFIPIRIDRRDPKLIVVLVIVGVLFGLSLISALTEQNPHRFWFNIYVMLFAGILAWYSETVAHRPHRHTARFSTKTGHLRFAPRQDRFWAPYAYTLVTAVGWPVMEILSEQRGYWLWRIRVFFMVFLGVAFLVETLRRQFRAPGLTLTPHGIYGVRGGERVNIAWSALYRVDAAVVPKRPKREHRNLPHAKAGIWLYLTEFGHDQVAVNTQLTATDVNVLYWTVRYFWEHPDERELLRDPAAALRRVEDFYGGHPRAVGDTMPESSEL</sequence>
<name>A0A3L7AT97_9MICO</name>
<evidence type="ECO:0000256" key="1">
    <source>
        <dbReference type="SAM" id="Phobius"/>
    </source>
</evidence>
<keyword evidence="1" id="KW-1133">Transmembrane helix</keyword>
<keyword evidence="3" id="KW-1185">Reference proteome</keyword>
<proteinExistence type="predicted"/>
<organism evidence="2 3">
    <name type="scientific">Mycetocola lacteus</name>
    <dbReference type="NCBI Taxonomy" id="76637"/>
    <lineage>
        <taxon>Bacteria</taxon>
        <taxon>Bacillati</taxon>
        <taxon>Actinomycetota</taxon>
        <taxon>Actinomycetes</taxon>
        <taxon>Micrococcales</taxon>
        <taxon>Microbacteriaceae</taxon>
        <taxon>Mycetocola</taxon>
    </lineage>
</organism>
<feature type="transmembrane region" description="Helical" evidence="1">
    <location>
        <begin position="101"/>
        <end position="121"/>
    </location>
</feature>
<comment type="caution">
    <text evidence="2">The sequence shown here is derived from an EMBL/GenBank/DDBJ whole genome shotgun (WGS) entry which is preliminary data.</text>
</comment>
<accession>A0A3L7AT97</accession>
<evidence type="ECO:0008006" key="4">
    <source>
        <dbReference type="Google" id="ProtNLM"/>
    </source>
</evidence>
<keyword evidence="1" id="KW-0472">Membrane</keyword>
<feature type="transmembrane region" description="Helical" evidence="1">
    <location>
        <begin position="52"/>
        <end position="70"/>
    </location>
</feature>
<gene>
    <name evidence="2" type="ORF">D9V34_02225</name>
</gene>
<evidence type="ECO:0000313" key="2">
    <source>
        <dbReference type="EMBL" id="RLP83656.1"/>
    </source>
</evidence>
<feature type="transmembrane region" description="Helical" evidence="1">
    <location>
        <begin position="127"/>
        <end position="146"/>
    </location>
</feature>
<dbReference type="AlphaFoldDB" id="A0A3L7AT97"/>